<protein>
    <submittedName>
        <fullName evidence="1">Uncharacterized protein</fullName>
    </submittedName>
</protein>
<accession>A0A0E9V0Y8</accession>
<evidence type="ECO:0000313" key="1">
    <source>
        <dbReference type="EMBL" id="JAH71666.1"/>
    </source>
</evidence>
<dbReference type="AlphaFoldDB" id="A0A0E9V0Y8"/>
<reference evidence="1" key="2">
    <citation type="journal article" date="2015" name="Fish Shellfish Immunol.">
        <title>Early steps in the European eel (Anguilla anguilla)-Vibrio vulnificus interaction in the gills: Role of the RtxA13 toxin.</title>
        <authorList>
            <person name="Callol A."/>
            <person name="Pajuelo D."/>
            <person name="Ebbesson L."/>
            <person name="Teles M."/>
            <person name="MacKenzie S."/>
            <person name="Amaro C."/>
        </authorList>
    </citation>
    <scope>NUCLEOTIDE SEQUENCE</scope>
</reference>
<name>A0A0E9V0Y8_ANGAN</name>
<sequence length="33" mass="4021">MLIILYELNFFLSLSRSKMRISCACWCIVQQYF</sequence>
<dbReference type="EMBL" id="GBXM01036911">
    <property type="protein sequence ID" value="JAH71666.1"/>
    <property type="molecule type" value="Transcribed_RNA"/>
</dbReference>
<reference evidence="1" key="1">
    <citation type="submission" date="2014-11" db="EMBL/GenBank/DDBJ databases">
        <authorList>
            <person name="Amaro Gonzalez C."/>
        </authorList>
    </citation>
    <scope>NUCLEOTIDE SEQUENCE</scope>
</reference>
<organism evidence="1">
    <name type="scientific">Anguilla anguilla</name>
    <name type="common">European freshwater eel</name>
    <name type="synonym">Muraena anguilla</name>
    <dbReference type="NCBI Taxonomy" id="7936"/>
    <lineage>
        <taxon>Eukaryota</taxon>
        <taxon>Metazoa</taxon>
        <taxon>Chordata</taxon>
        <taxon>Craniata</taxon>
        <taxon>Vertebrata</taxon>
        <taxon>Euteleostomi</taxon>
        <taxon>Actinopterygii</taxon>
        <taxon>Neopterygii</taxon>
        <taxon>Teleostei</taxon>
        <taxon>Anguilliformes</taxon>
        <taxon>Anguillidae</taxon>
        <taxon>Anguilla</taxon>
    </lineage>
</organism>
<proteinExistence type="predicted"/>